<protein>
    <submittedName>
        <fullName evidence="1">Uncharacterized protein</fullName>
    </submittedName>
</protein>
<gene>
    <name evidence="1" type="ORF">CHARACLAT_007346</name>
</gene>
<name>A0ABU7CL85_9TELE</name>
<comment type="caution">
    <text evidence="1">The sequence shown here is derived from an EMBL/GenBank/DDBJ whole genome shotgun (WGS) entry which is preliminary data.</text>
</comment>
<evidence type="ECO:0000313" key="1">
    <source>
        <dbReference type="EMBL" id="MED6263721.1"/>
    </source>
</evidence>
<dbReference type="Proteomes" id="UP001352852">
    <property type="component" value="Unassembled WGS sequence"/>
</dbReference>
<sequence>MSYKCQISRVKPLLNQRQHQTWAKEQRTGLFLSGSKSSFQKKVKFAFYLEIKVKSLEKWRGTESTLLEVQCKVPQSVIIWGAVSSAGVCTVKGCSWNGPKCRQAGRGSMGSGTCLI</sequence>
<evidence type="ECO:0000313" key="2">
    <source>
        <dbReference type="Proteomes" id="UP001352852"/>
    </source>
</evidence>
<reference evidence="1 2" key="1">
    <citation type="submission" date="2021-06" db="EMBL/GenBank/DDBJ databases">
        <authorList>
            <person name="Palmer J.M."/>
        </authorList>
    </citation>
    <scope>NUCLEOTIDE SEQUENCE [LARGE SCALE GENOMIC DNA]</scope>
    <source>
        <strain evidence="1 2">CL_MEX2019</strain>
        <tissue evidence="1">Muscle</tissue>
    </source>
</reference>
<keyword evidence="2" id="KW-1185">Reference proteome</keyword>
<organism evidence="1 2">
    <name type="scientific">Characodon lateralis</name>
    <dbReference type="NCBI Taxonomy" id="208331"/>
    <lineage>
        <taxon>Eukaryota</taxon>
        <taxon>Metazoa</taxon>
        <taxon>Chordata</taxon>
        <taxon>Craniata</taxon>
        <taxon>Vertebrata</taxon>
        <taxon>Euteleostomi</taxon>
        <taxon>Actinopterygii</taxon>
        <taxon>Neopterygii</taxon>
        <taxon>Teleostei</taxon>
        <taxon>Neoteleostei</taxon>
        <taxon>Acanthomorphata</taxon>
        <taxon>Ovalentaria</taxon>
        <taxon>Atherinomorphae</taxon>
        <taxon>Cyprinodontiformes</taxon>
        <taxon>Goodeidae</taxon>
        <taxon>Characodon</taxon>
    </lineage>
</organism>
<proteinExistence type="predicted"/>
<dbReference type="EMBL" id="JAHUTJ010000401">
    <property type="protein sequence ID" value="MED6263721.1"/>
    <property type="molecule type" value="Genomic_DNA"/>
</dbReference>
<accession>A0ABU7CL85</accession>